<evidence type="ECO:0000313" key="2">
    <source>
        <dbReference type="EMBL" id="EGG04328.1"/>
    </source>
</evidence>
<evidence type="ECO:0000256" key="1">
    <source>
        <dbReference type="SAM" id="MobiDB-lite"/>
    </source>
</evidence>
<dbReference type="GeneID" id="18923501"/>
<dbReference type="OrthoDB" id="2506374at2759"/>
<accession>F4RTI9</accession>
<reference evidence="3" key="1">
    <citation type="journal article" date="2011" name="Proc. Natl. Acad. Sci. U.S.A.">
        <title>Obligate biotrophy features unraveled by the genomic analysis of rust fungi.</title>
        <authorList>
            <person name="Duplessis S."/>
            <person name="Cuomo C.A."/>
            <person name="Lin Y.-C."/>
            <person name="Aerts A."/>
            <person name="Tisserant E."/>
            <person name="Veneault-Fourrey C."/>
            <person name="Joly D.L."/>
            <person name="Hacquard S."/>
            <person name="Amselem J."/>
            <person name="Cantarel B.L."/>
            <person name="Chiu R."/>
            <person name="Coutinho P.M."/>
            <person name="Feau N."/>
            <person name="Field M."/>
            <person name="Frey P."/>
            <person name="Gelhaye E."/>
            <person name="Goldberg J."/>
            <person name="Grabherr M.G."/>
            <person name="Kodira C.D."/>
            <person name="Kohler A."/>
            <person name="Kuees U."/>
            <person name="Lindquist E.A."/>
            <person name="Lucas S.M."/>
            <person name="Mago R."/>
            <person name="Mauceli E."/>
            <person name="Morin E."/>
            <person name="Murat C."/>
            <person name="Pangilinan J.L."/>
            <person name="Park R."/>
            <person name="Pearson M."/>
            <person name="Quesneville H."/>
            <person name="Rouhier N."/>
            <person name="Sakthikumar S."/>
            <person name="Salamov A.A."/>
            <person name="Schmutz J."/>
            <person name="Selles B."/>
            <person name="Shapiro H."/>
            <person name="Tanguay P."/>
            <person name="Tuskan G.A."/>
            <person name="Henrissat B."/>
            <person name="Van de Peer Y."/>
            <person name="Rouze P."/>
            <person name="Ellis J.G."/>
            <person name="Dodds P.N."/>
            <person name="Schein J.E."/>
            <person name="Zhong S."/>
            <person name="Hamelin R.C."/>
            <person name="Grigoriev I.V."/>
            <person name="Szabo L.J."/>
            <person name="Martin F."/>
        </authorList>
    </citation>
    <scope>NUCLEOTIDE SEQUENCE [LARGE SCALE GENOMIC DNA]</scope>
    <source>
        <strain evidence="3">98AG31 / pathotype 3-4-7</strain>
    </source>
</reference>
<feature type="compositionally biased region" description="Acidic residues" evidence="1">
    <location>
        <begin position="164"/>
        <end position="176"/>
    </location>
</feature>
<keyword evidence="3" id="KW-1185">Reference proteome</keyword>
<name>F4RTI9_MELLP</name>
<feature type="compositionally biased region" description="Basic residues" evidence="1">
    <location>
        <begin position="43"/>
        <end position="54"/>
    </location>
</feature>
<dbReference type="HOGENOM" id="CLU_025212_2_1_1"/>
<feature type="compositionally biased region" description="Polar residues" evidence="1">
    <location>
        <begin position="19"/>
        <end position="38"/>
    </location>
</feature>
<feature type="region of interest" description="Disordered" evidence="1">
    <location>
        <begin position="312"/>
        <end position="332"/>
    </location>
</feature>
<dbReference type="EMBL" id="GL883119">
    <property type="protein sequence ID" value="EGG04328.1"/>
    <property type="molecule type" value="Genomic_DNA"/>
</dbReference>
<dbReference type="InParanoid" id="F4RTI9"/>
<dbReference type="AlphaFoldDB" id="F4RTI9"/>
<dbReference type="Proteomes" id="UP000001072">
    <property type="component" value="Unassembled WGS sequence"/>
</dbReference>
<feature type="region of interest" description="Disordered" evidence="1">
    <location>
        <begin position="461"/>
        <end position="493"/>
    </location>
</feature>
<evidence type="ECO:0000313" key="3">
    <source>
        <dbReference type="Proteomes" id="UP000001072"/>
    </source>
</evidence>
<feature type="region of interest" description="Disordered" evidence="1">
    <location>
        <begin position="139"/>
        <end position="188"/>
    </location>
</feature>
<dbReference type="KEGG" id="mlr:MELLADRAFT_108571"/>
<sequence>MPPRTRRNRQGSALPHPSPSTEQANSAPAASPTDTRGNLSKRPPARKPPAKRSRNNQENDTTEETNPDDTPTLENYKSLMPLWPPGRIRKHLKEHKSSTHNRPSSEIQTRVKPEVAAKRAASAYTIFLKYSLDCLSEPMPLKGQDEQDDGGSMLGNRNRKNDPDEKDSDDDEEEKEDDRGDSFVPVPNVHKLTIEEDELYRPLYERLVDLEKVKKELQKPSSGSSTSQLQRKSKNVIEKIAHQLACEANRLDFAYYLVATSTVTPNNSTDLGWLEEYTTHPAVATWANKTMSLAAVFATYSQGESMAKAIAAVNNPNSKTKKRQRSDKQQPSDKIKVDLGRLLAALTLKTLGYLPKQGFPQTADPVAELRVMSLPVAVTMSEGSRITNEKLIVGFKKMKLAIRLEWINDIEDGLFCLIKLKVGTEETIGEPVALDADEIKAALGTTPCNLENVLAISDSTAQKGARKGERKEGDNKEGSETSTEEVESDTPSRVPSAIAVRKLNHMMPLRVCSIVSISKEKHVEFIDGSIIYAHGTFKPVLIELITPSRVYNSHIWPHFAA</sequence>
<feature type="compositionally biased region" description="Basic and acidic residues" evidence="1">
    <location>
        <begin position="466"/>
        <end position="479"/>
    </location>
</feature>
<proteinExistence type="predicted"/>
<organism evidence="3">
    <name type="scientific">Melampsora larici-populina (strain 98AG31 / pathotype 3-4-7)</name>
    <name type="common">Poplar leaf rust fungus</name>
    <dbReference type="NCBI Taxonomy" id="747676"/>
    <lineage>
        <taxon>Eukaryota</taxon>
        <taxon>Fungi</taxon>
        <taxon>Dikarya</taxon>
        <taxon>Basidiomycota</taxon>
        <taxon>Pucciniomycotina</taxon>
        <taxon>Pucciniomycetes</taxon>
        <taxon>Pucciniales</taxon>
        <taxon>Melampsoraceae</taxon>
        <taxon>Melampsora</taxon>
    </lineage>
</organism>
<dbReference type="RefSeq" id="XP_007412457.1">
    <property type="nucleotide sequence ID" value="XM_007412395.1"/>
</dbReference>
<dbReference type="VEuPathDB" id="FungiDB:MELLADRAFT_108571"/>
<feature type="region of interest" description="Disordered" evidence="1">
    <location>
        <begin position="1"/>
        <end position="113"/>
    </location>
</feature>
<gene>
    <name evidence="2" type="ORF">MELLADRAFT_108571</name>
</gene>
<protein>
    <submittedName>
        <fullName evidence="2">Uncharacterized protein</fullName>
    </submittedName>
</protein>